<accession>A0ABT1CFB5</accession>
<dbReference type="Proteomes" id="UP001523401">
    <property type="component" value="Unassembled WGS sequence"/>
</dbReference>
<dbReference type="Gene3D" id="3.40.50.2020">
    <property type="match status" value="1"/>
</dbReference>
<name>A0ABT1CFB5_9PROT</name>
<dbReference type="RefSeq" id="WP_252848937.1">
    <property type="nucleotide sequence ID" value="NZ_BAPW01000023.1"/>
</dbReference>
<protein>
    <submittedName>
        <fullName evidence="3">ComF family protein</fullName>
    </submittedName>
</protein>
<dbReference type="InterPro" id="IPR051910">
    <property type="entry name" value="ComF/GntX_DNA_util-trans"/>
</dbReference>
<comment type="caution">
    <text evidence="3">The sequence shown here is derived from an EMBL/GenBank/DDBJ whole genome shotgun (WGS) entry which is preliminary data.</text>
</comment>
<gene>
    <name evidence="3" type="ORF">NF685_05785</name>
</gene>
<keyword evidence="4" id="KW-1185">Reference proteome</keyword>
<dbReference type="InterPro" id="IPR000836">
    <property type="entry name" value="PRTase_dom"/>
</dbReference>
<evidence type="ECO:0000313" key="4">
    <source>
        <dbReference type="Proteomes" id="UP001523401"/>
    </source>
</evidence>
<dbReference type="EMBL" id="JAMXQU010000003">
    <property type="protein sequence ID" value="MCO6159542.1"/>
    <property type="molecule type" value="Genomic_DNA"/>
</dbReference>
<organism evidence="3 4">
    <name type="scientific">Asaia lannensis NBRC 102526</name>
    <dbReference type="NCBI Taxonomy" id="1307926"/>
    <lineage>
        <taxon>Bacteria</taxon>
        <taxon>Pseudomonadati</taxon>
        <taxon>Pseudomonadota</taxon>
        <taxon>Alphaproteobacteria</taxon>
        <taxon>Acetobacterales</taxon>
        <taxon>Acetobacteraceae</taxon>
        <taxon>Asaia</taxon>
    </lineage>
</organism>
<comment type="similarity">
    <text evidence="1">Belongs to the ComF/GntX family.</text>
</comment>
<sequence>MKRLVLKHLNAFVRPVLDWVFPPVCLCCGAETTAPGLLCVQCFRQLAPIVLACTHCALPLPSADYADDEGRCPSCAKPRFPWYRAHAAFLYEGTARRLVLQLKYADRLDIVPFLGRAMLDTFGEGDRGGEVFVPVPLHRRRFWKRRFNQSALLAHALARKTAGARALPDALMRRRFTRILARLSPEDRKKALNGAIGVRPSIRADIIGRHVVLVDDILTTGATASICATQLLNAGARRVDLLVAARTVKLAGDQGRQGEEQE</sequence>
<evidence type="ECO:0000259" key="2">
    <source>
        <dbReference type="Pfam" id="PF18912"/>
    </source>
</evidence>
<dbReference type="InterPro" id="IPR044005">
    <property type="entry name" value="DZR_2"/>
</dbReference>
<dbReference type="PANTHER" id="PTHR47505">
    <property type="entry name" value="DNA UTILIZATION PROTEIN YHGH"/>
    <property type="match status" value="1"/>
</dbReference>
<dbReference type="CDD" id="cd06223">
    <property type="entry name" value="PRTases_typeI"/>
    <property type="match status" value="1"/>
</dbReference>
<evidence type="ECO:0000256" key="1">
    <source>
        <dbReference type="ARBA" id="ARBA00008007"/>
    </source>
</evidence>
<dbReference type="Pfam" id="PF18912">
    <property type="entry name" value="DZR_2"/>
    <property type="match status" value="1"/>
</dbReference>
<evidence type="ECO:0000313" key="3">
    <source>
        <dbReference type="EMBL" id="MCO6159542.1"/>
    </source>
</evidence>
<dbReference type="PANTHER" id="PTHR47505:SF1">
    <property type="entry name" value="DNA UTILIZATION PROTEIN YHGH"/>
    <property type="match status" value="1"/>
</dbReference>
<dbReference type="InterPro" id="IPR029057">
    <property type="entry name" value="PRTase-like"/>
</dbReference>
<feature type="domain" description="Double zinc ribbon" evidence="2">
    <location>
        <begin position="16"/>
        <end position="75"/>
    </location>
</feature>
<proteinExistence type="inferred from homology"/>
<dbReference type="SUPFAM" id="SSF53271">
    <property type="entry name" value="PRTase-like"/>
    <property type="match status" value="1"/>
</dbReference>
<reference evidence="3 4" key="1">
    <citation type="submission" date="2022-06" db="EMBL/GenBank/DDBJ databases">
        <title>Whole-genome of Asaia lannensis strain LMG 27011T.</title>
        <authorList>
            <person name="Sombolestani A."/>
        </authorList>
    </citation>
    <scope>NUCLEOTIDE SEQUENCE [LARGE SCALE GENOMIC DNA]</scope>
    <source>
        <strain evidence="3 4">NBRC 102526</strain>
    </source>
</reference>